<dbReference type="SUPFAM" id="SSF57850">
    <property type="entry name" value="RING/U-box"/>
    <property type="match status" value="1"/>
</dbReference>
<feature type="transmembrane region" description="Helical" evidence="6">
    <location>
        <begin position="148"/>
        <end position="171"/>
    </location>
</feature>
<name>A0A9P4QJZ5_9PEZI</name>
<dbReference type="Gene3D" id="3.30.40.10">
    <property type="entry name" value="Zinc/RING finger domain, C3HC4 (zinc finger)"/>
    <property type="match status" value="1"/>
</dbReference>
<organism evidence="8 9">
    <name type="scientific">Polychaeton citri CBS 116435</name>
    <dbReference type="NCBI Taxonomy" id="1314669"/>
    <lineage>
        <taxon>Eukaryota</taxon>
        <taxon>Fungi</taxon>
        <taxon>Dikarya</taxon>
        <taxon>Ascomycota</taxon>
        <taxon>Pezizomycotina</taxon>
        <taxon>Dothideomycetes</taxon>
        <taxon>Dothideomycetidae</taxon>
        <taxon>Capnodiales</taxon>
        <taxon>Capnodiaceae</taxon>
        <taxon>Polychaeton</taxon>
    </lineage>
</organism>
<dbReference type="InterPro" id="IPR013083">
    <property type="entry name" value="Znf_RING/FYVE/PHD"/>
</dbReference>
<protein>
    <recommendedName>
        <fullName evidence="7">RING-type domain-containing protein</fullName>
    </recommendedName>
</protein>
<dbReference type="OrthoDB" id="3646777at2759"/>
<keyword evidence="9" id="KW-1185">Reference proteome</keyword>
<feature type="domain" description="RING-type" evidence="7">
    <location>
        <begin position="87"/>
        <end position="125"/>
    </location>
</feature>
<dbReference type="PROSITE" id="PS50089">
    <property type="entry name" value="ZF_RING_2"/>
    <property type="match status" value="1"/>
</dbReference>
<dbReference type="SMART" id="SM00184">
    <property type="entry name" value="RING"/>
    <property type="match status" value="1"/>
</dbReference>
<keyword evidence="6" id="KW-0812">Transmembrane</keyword>
<evidence type="ECO:0000259" key="7">
    <source>
        <dbReference type="PROSITE" id="PS50089"/>
    </source>
</evidence>
<evidence type="ECO:0000256" key="5">
    <source>
        <dbReference type="SAM" id="MobiDB-lite"/>
    </source>
</evidence>
<keyword evidence="6" id="KW-1133">Transmembrane helix</keyword>
<dbReference type="PANTHER" id="PTHR23041:SF78">
    <property type="entry name" value="E3 UBIQUITIN-PROTEIN LIGASE RNF4"/>
    <property type="match status" value="1"/>
</dbReference>
<dbReference type="PROSITE" id="PS00518">
    <property type="entry name" value="ZF_RING_1"/>
    <property type="match status" value="1"/>
</dbReference>
<feature type="transmembrane region" description="Helical" evidence="6">
    <location>
        <begin position="21"/>
        <end position="44"/>
    </location>
</feature>
<evidence type="ECO:0000313" key="8">
    <source>
        <dbReference type="EMBL" id="KAF2726306.1"/>
    </source>
</evidence>
<evidence type="ECO:0000256" key="4">
    <source>
        <dbReference type="PROSITE-ProRule" id="PRU00175"/>
    </source>
</evidence>
<dbReference type="Pfam" id="PF13923">
    <property type="entry name" value="zf-C3HC4_2"/>
    <property type="match status" value="1"/>
</dbReference>
<gene>
    <name evidence="8" type="ORF">K431DRAFT_5937</name>
</gene>
<evidence type="ECO:0000256" key="2">
    <source>
        <dbReference type="ARBA" id="ARBA00022771"/>
    </source>
</evidence>
<keyword evidence="6" id="KW-0472">Membrane</keyword>
<dbReference type="InterPro" id="IPR017907">
    <property type="entry name" value="Znf_RING_CS"/>
</dbReference>
<feature type="region of interest" description="Disordered" evidence="5">
    <location>
        <begin position="273"/>
        <end position="295"/>
    </location>
</feature>
<keyword evidence="3" id="KW-0862">Zinc</keyword>
<evidence type="ECO:0000256" key="6">
    <source>
        <dbReference type="SAM" id="Phobius"/>
    </source>
</evidence>
<sequence>MIDTLAELSSRASPTYRRLDFALPFCIPLVIAAALFSLSIKFPLAQRTTTSERIMDPLTPSQILSSMLEPITPLIVDDEETQDDGECPICLETFADAVQTPCGHIFCDRCIRKALSLSDQCPLCKHRLLDSLTQRLQNREAREYEKSIFSLLASAIGMFPLLGLFFSMRWMLAANPGQGFGIITDHIDFTVFKGTIAVVAVFYIMTLAKWIERRGITKEADSTRICTTLGVITGIVVKDAGERGTMRLAEMEMAGLMLIMIIWLWRQGSSSDDSETGPLKPSSHTLSARSRLVRN</sequence>
<dbReference type="AlphaFoldDB" id="A0A9P4QJZ5"/>
<comment type="caution">
    <text evidence="8">The sequence shown here is derived from an EMBL/GenBank/DDBJ whole genome shotgun (WGS) entry which is preliminary data.</text>
</comment>
<evidence type="ECO:0000256" key="1">
    <source>
        <dbReference type="ARBA" id="ARBA00022723"/>
    </source>
</evidence>
<dbReference type="EMBL" id="MU003765">
    <property type="protein sequence ID" value="KAF2726306.1"/>
    <property type="molecule type" value="Genomic_DNA"/>
</dbReference>
<evidence type="ECO:0000313" key="9">
    <source>
        <dbReference type="Proteomes" id="UP000799441"/>
    </source>
</evidence>
<dbReference type="Proteomes" id="UP000799441">
    <property type="component" value="Unassembled WGS sequence"/>
</dbReference>
<keyword evidence="2 4" id="KW-0863">Zinc-finger</keyword>
<dbReference type="GO" id="GO:0008270">
    <property type="term" value="F:zinc ion binding"/>
    <property type="evidence" value="ECO:0007669"/>
    <property type="project" value="UniProtKB-KW"/>
</dbReference>
<dbReference type="PANTHER" id="PTHR23041">
    <property type="entry name" value="RING FINGER DOMAIN-CONTAINING"/>
    <property type="match status" value="1"/>
</dbReference>
<evidence type="ECO:0000256" key="3">
    <source>
        <dbReference type="ARBA" id="ARBA00022833"/>
    </source>
</evidence>
<reference evidence="8" key="1">
    <citation type="journal article" date="2020" name="Stud. Mycol.">
        <title>101 Dothideomycetes genomes: a test case for predicting lifestyles and emergence of pathogens.</title>
        <authorList>
            <person name="Haridas S."/>
            <person name="Albert R."/>
            <person name="Binder M."/>
            <person name="Bloem J."/>
            <person name="Labutti K."/>
            <person name="Salamov A."/>
            <person name="Andreopoulos B."/>
            <person name="Baker S."/>
            <person name="Barry K."/>
            <person name="Bills G."/>
            <person name="Bluhm B."/>
            <person name="Cannon C."/>
            <person name="Castanera R."/>
            <person name="Culley D."/>
            <person name="Daum C."/>
            <person name="Ezra D."/>
            <person name="Gonzalez J."/>
            <person name="Henrissat B."/>
            <person name="Kuo A."/>
            <person name="Liang C."/>
            <person name="Lipzen A."/>
            <person name="Lutzoni F."/>
            <person name="Magnuson J."/>
            <person name="Mondo S."/>
            <person name="Nolan M."/>
            <person name="Ohm R."/>
            <person name="Pangilinan J."/>
            <person name="Park H.-J."/>
            <person name="Ramirez L."/>
            <person name="Alfaro M."/>
            <person name="Sun H."/>
            <person name="Tritt A."/>
            <person name="Yoshinaga Y."/>
            <person name="Zwiers L.-H."/>
            <person name="Turgeon B."/>
            <person name="Goodwin S."/>
            <person name="Spatafora J."/>
            <person name="Crous P."/>
            <person name="Grigoriev I."/>
        </authorList>
    </citation>
    <scope>NUCLEOTIDE SEQUENCE</scope>
    <source>
        <strain evidence="8">CBS 116435</strain>
    </source>
</reference>
<dbReference type="InterPro" id="IPR001841">
    <property type="entry name" value="Znf_RING"/>
</dbReference>
<feature type="transmembrane region" description="Helical" evidence="6">
    <location>
        <begin position="191"/>
        <end position="211"/>
    </location>
</feature>
<keyword evidence="1" id="KW-0479">Metal-binding</keyword>
<accession>A0A9P4QJZ5</accession>
<proteinExistence type="predicted"/>
<dbReference type="InterPro" id="IPR047134">
    <property type="entry name" value="RNF4"/>
</dbReference>